<dbReference type="GO" id="GO:0003700">
    <property type="term" value="F:DNA-binding transcription factor activity"/>
    <property type="evidence" value="ECO:0007669"/>
    <property type="project" value="TreeGrafter"/>
</dbReference>
<accession>A0A9D1JFX1</accession>
<keyword evidence="3" id="KW-0804">Transcription</keyword>
<feature type="domain" description="HTH cro/C1-type" evidence="5">
    <location>
        <begin position="3"/>
        <end position="46"/>
    </location>
</feature>
<organism evidence="6 7">
    <name type="scientific">Candidatus Egerieimonas intestinavium</name>
    <dbReference type="NCBI Taxonomy" id="2840777"/>
    <lineage>
        <taxon>Bacteria</taxon>
        <taxon>Bacillati</taxon>
        <taxon>Bacillota</taxon>
        <taxon>Clostridia</taxon>
        <taxon>Lachnospirales</taxon>
        <taxon>Lachnospiraceae</taxon>
        <taxon>Lachnospiraceae incertae sedis</taxon>
        <taxon>Candidatus Egerieimonas</taxon>
    </lineage>
</organism>
<evidence type="ECO:0000256" key="3">
    <source>
        <dbReference type="ARBA" id="ARBA00023163"/>
    </source>
</evidence>
<sequence>MVTIQEVAERAGVSISTVSNVLNKKKFVSPELQERVYRAVEELDYVADSVARNMKRGYTKNIGVITSDMCGLFYPYVVQGIYQVLSQEGYHLTICDAHVEPGEKSLVKEREAFRSLFSNRVDGVIFVSSVSSREEAAYLEEIKREAGRLKKTPLVSLERDFSAFGIDSVYYDNRKTAGLAVEHLISRGCRRIAHIAGPRQEQIPEERKEGYLETLDKSGLGSGYIVYGDYSHQSGYQAMLELLSAQERPDGVYCANDQMAVGALKALKERGIAVPEEIKVVGSDDVFVASVVEPGISTVHIKKTSMGQRAAELLLQRIREGEQDNLPPAAEEMEIRLVVRKSTDAQARDDWSVQDW</sequence>
<keyword evidence="1" id="KW-0805">Transcription regulation</keyword>
<evidence type="ECO:0000313" key="7">
    <source>
        <dbReference type="Proteomes" id="UP000886841"/>
    </source>
</evidence>
<dbReference type="PRINTS" id="PR00036">
    <property type="entry name" value="HTHLACI"/>
</dbReference>
<dbReference type="PANTHER" id="PTHR30146:SF109">
    <property type="entry name" value="HTH-TYPE TRANSCRIPTIONAL REGULATOR GALS"/>
    <property type="match status" value="1"/>
</dbReference>
<evidence type="ECO:0000259" key="5">
    <source>
        <dbReference type="PROSITE" id="PS50943"/>
    </source>
</evidence>
<dbReference type="Gene3D" id="1.10.260.40">
    <property type="entry name" value="lambda repressor-like DNA-binding domains"/>
    <property type="match status" value="1"/>
</dbReference>
<evidence type="ECO:0000256" key="1">
    <source>
        <dbReference type="ARBA" id="ARBA00023015"/>
    </source>
</evidence>
<dbReference type="InterPro" id="IPR010982">
    <property type="entry name" value="Lambda_DNA-bd_dom_sf"/>
</dbReference>
<dbReference type="AlphaFoldDB" id="A0A9D1JFX1"/>
<evidence type="ECO:0000256" key="2">
    <source>
        <dbReference type="ARBA" id="ARBA00023125"/>
    </source>
</evidence>
<dbReference type="InterPro" id="IPR001387">
    <property type="entry name" value="Cro/C1-type_HTH"/>
</dbReference>
<dbReference type="SUPFAM" id="SSF53822">
    <property type="entry name" value="Periplasmic binding protein-like I"/>
    <property type="match status" value="1"/>
</dbReference>
<dbReference type="EMBL" id="DVHU01000075">
    <property type="protein sequence ID" value="HIR93388.1"/>
    <property type="molecule type" value="Genomic_DNA"/>
</dbReference>
<protein>
    <submittedName>
        <fullName evidence="6">LacI family DNA-binding transcriptional regulator</fullName>
    </submittedName>
</protein>
<name>A0A9D1JFX1_9FIRM</name>
<dbReference type="Proteomes" id="UP000886841">
    <property type="component" value="Unassembled WGS sequence"/>
</dbReference>
<proteinExistence type="predicted"/>
<dbReference type="PROSITE" id="PS50943">
    <property type="entry name" value="HTH_CROC1"/>
    <property type="match status" value="1"/>
</dbReference>
<dbReference type="SMART" id="SM00354">
    <property type="entry name" value="HTH_LACI"/>
    <property type="match status" value="1"/>
</dbReference>
<feature type="domain" description="HTH lacI-type" evidence="4">
    <location>
        <begin position="2"/>
        <end position="56"/>
    </location>
</feature>
<dbReference type="SUPFAM" id="SSF47413">
    <property type="entry name" value="lambda repressor-like DNA-binding domains"/>
    <property type="match status" value="1"/>
</dbReference>
<dbReference type="PROSITE" id="PS00356">
    <property type="entry name" value="HTH_LACI_1"/>
    <property type="match status" value="1"/>
</dbReference>
<dbReference type="PROSITE" id="PS50932">
    <property type="entry name" value="HTH_LACI_2"/>
    <property type="match status" value="1"/>
</dbReference>
<evidence type="ECO:0000259" key="4">
    <source>
        <dbReference type="PROSITE" id="PS50932"/>
    </source>
</evidence>
<dbReference type="InterPro" id="IPR028082">
    <property type="entry name" value="Peripla_BP_I"/>
</dbReference>
<evidence type="ECO:0000313" key="6">
    <source>
        <dbReference type="EMBL" id="HIR93388.1"/>
    </source>
</evidence>
<comment type="caution">
    <text evidence="6">The sequence shown here is derived from an EMBL/GenBank/DDBJ whole genome shotgun (WGS) entry which is preliminary data.</text>
</comment>
<dbReference type="CDD" id="cd06267">
    <property type="entry name" value="PBP1_LacI_sugar_binding-like"/>
    <property type="match status" value="1"/>
</dbReference>
<dbReference type="GO" id="GO:0000976">
    <property type="term" value="F:transcription cis-regulatory region binding"/>
    <property type="evidence" value="ECO:0007669"/>
    <property type="project" value="TreeGrafter"/>
</dbReference>
<dbReference type="CDD" id="cd01392">
    <property type="entry name" value="HTH_LacI"/>
    <property type="match status" value="1"/>
</dbReference>
<dbReference type="InterPro" id="IPR000843">
    <property type="entry name" value="HTH_LacI"/>
</dbReference>
<dbReference type="Pfam" id="PF13377">
    <property type="entry name" value="Peripla_BP_3"/>
    <property type="match status" value="1"/>
</dbReference>
<reference evidence="6" key="2">
    <citation type="journal article" date="2021" name="PeerJ">
        <title>Extensive microbial diversity within the chicken gut microbiome revealed by metagenomics and culture.</title>
        <authorList>
            <person name="Gilroy R."/>
            <person name="Ravi A."/>
            <person name="Getino M."/>
            <person name="Pursley I."/>
            <person name="Horton D.L."/>
            <person name="Alikhan N.F."/>
            <person name="Baker D."/>
            <person name="Gharbi K."/>
            <person name="Hall N."/>
            <person name="Watson M."/>
            <person name="Adriaenssens E.M."/>
            <person name="Foster-Nyarko E."/>
            <person name="Jarju S."/>
            <person name="Secka A."/>
            <person name="Antonio M."/>
            <person name="Oren A."/>
            <person name="Chaudhuri R.R."/>
            <person name="La Ragione R."/>
            <person name="Hildebrand F."/>
            <person name="Pallen M.J."/>
        </authorList>
    </citation>
    <scope>NUCLEOTIDE SEQUENCE</scope>
    <source>
        <strain evidence="6">ChiSxjej1B13-7041</strain>
    </source>
</reference>
<reference evidence="6" key="1">
    <citation type="submission" date="2020-10" db="EMBL/GenBank/DDBJ databases">
        <authorList>
            <person name="Gilroy R."/>
        </authorList>
    </citation>
    <scope>NUCLEOTIDE SEQUENCE</scope>
    <source>
        <strain evidence="6">ChiSxjej1B13-7041</strain>
    </source>
</reference>
<keyword evidence="2 6" id="KW-0238">DNA-binding</keyword>
<gene>
    <name evidence="6" type="ORF">IAB98_08240</name>
</gene>
<dbReference type="PANTHER" id="PTHR30146">
    <property type="entry name" value="LACI-RELATED TRANSCRIPTIONAL REPRESSOR"/>
    <property type="match status" value="1"/>
</dbReference>
<dbReference type="Gene3D" id="3.40.50.2300">
    <property type="match status" value="2"/>
</dbReference>
<dbReference type="Pfam" id="PF00356">
    <property type="entry name" value="LacI"/>
    <property type="match status" value="1"/>
</dbReference>
<dbReference type="InterPro" id="IPR046335">
    <property type="entry name" value="LacI/GalR-like_sensor"/>
</dbReference>